<name>A0A8H3JA08_9LECA</name>
<reference evidence="2" key="1">
    <citation type="submission" date="2021-03" db="EMBL/GenBank/DDBJ databases">
        <authorList>
            <person name="Tagirdzhanova G."/>
        </authorList>
    </citation>
    <scope>NUCLEOTIDE SEQUENCE</scope>
</reference>
<dbReference type="OrthoDB" id="5326588at2759"/>
<evidence type="ECO:0000313" key="3">
    <source>
        <dbReference type="Proteomes" id="UP000664203"/>
    </source>
</evidence>
<evidence type="ECO:0000256" key="1">
    <source>
        <dbReference type="SAM" id="MobiDB-lite"/>
    </source>
</evidence>
<protein>
    <submittedName>
        <fullName evidence="2">Uncharacterized protein</fullName>
    </submittedName>
</protein>
<feature type="region of interest" description="Disordered" evidence="1">
    <location>
        <begin position="423"/>
        <end position="478"/>
    </location>
</feature>
<dbReference type="EMBL" id="CAJPDR010001058">
    <property type="protein sequence ID" value="CAF9943481.1"/>
    <property type="molecule type" value="Genomic_DNA"/>
</dbReference>
<dbReference type="Proteomes" id="UP000664203">
    <property type="component" value="Unassembled WGS sequence"/>
</dbReference>
<accession>A0A8H3JA08</accession>
<gene>
    <name evidence="2" type="ORF">ALECFALPRED_000466</name>
</gene>
<feature type="compositionally biased region" description="Basic and acidic residues" evidence="1">
    <location>
        <begin position="434"/>
        <end position="455"/>
    </location>
</feature>
<feature type="region of interest" description="Disordered" evidence="1">
    <location>
        <begin position="850"/>
        <end position="885"/>
    </location>
</feature>
<feature type="compositionally biased region" description="Acidic residues" evidence="1">
    <location>
        <begin position="850"/>
        <end position="861"/>
    </location>
</feature>
<keyword evidence="3" id="KW-1185">Reference proteome</keyword>
<proteinExistence type="predicted"/>
<organism evidence="2 3">
    <name type="scientific">Alectoria fallacina</name>
    <dbReference type="NCBI Taxonomy" id="1903189"/>
    <lineage>
        <taxon>Eukaryota</taxon>
        <taxon>Fungi</taxon>
        <taxon>Dikarya</taxon>
        <taxon>Ascomycota</taxon>
        <taxon>Pezizomycotina</taxon>
        <taxon>Lecanoromycetes</taxon>
        <taxon>OSLEUM clade</taxon>
        <taxon>Lecanoromycetidae</taxon>
        <taxon>Lecanorales</taxon>
        <taxon>Lecanorineae</taxon>
        <taxon>Parmeliaceae</taxon>
        <taxon>Alectoria</taxon>
    </lineage>
</organism>
<comment type="caution">
    <text evidence="2">The sequence shown here is derived from an EMBL/GenBank/DDBJ whole genome shotgun (WGS) entry which is preliminary data.</text>
</comment>
<evidence type="ECO:0000313" key="2">
    <source>
        <dbReference type="EMBL" id="CAF9943481.1"/>
    </source>
</evidence>
<sequence length="1351" mass="156719">MSLTSHLVRTWPPPSTAYSAITIPISVKASATFLQGGRKLTVNSGLYQGYKRRNARLDALKPPKYLGNSPLPLANQTFGDVESETTLRELHDYLLLKHRLLTRVIGARELHHSRFFSMNMDYGHHHYIDNLRNQRHTTACALEHLEKRTGEVLFMQQAWFQWARERQDEEEKSRDNEKKKIKREAIMFRQYWSKLEARAKELRKRKDLKRQDGFLEEAYWERMSLREEEDAAWDPIEDVVENERATYVEIINLFLMLKEENLCSDVQGSEKMVVSESATKKGKAQKRVKTEYGDRPGVETKSQMRKRLKDGTLYPQGASILVRGTINNPIELANKTPALPDDEIDVLLEEVSEIKHLLFCRLLLSHASLLPAAIRADSVEALLNDADVKDADLRDLCLMMENPEPQEVRDACADLLRSEVENKERGSYLGEPQEADKDENNARPMIRPDRRHDLRSWMPKPTRKAQKQDDLRKTHFGKTVGPTEVTDVDFGVVDDQAEYSGQRIRVKICGRYIYNYPSEKAMNRGGWLHFCIISKDSNLSDAIELCRKWDEFFELSILALYQYFPAANWISWAADREQSQLVTLGFFPYGDLRLASQMTTTRNRKTRRQFGVIEARSFLAGSVKRNDQASRRFVKYLSMQTHRVLVLVRDATDGRILIQPPQEERWLLRRGFGRVSSLEDQEWVVEKQIGSDFFEELESSRKWTVEFCEHFDIIVWDREAGLPFGHVYSTVTEMLFKAHRCRKPVDTYEVAAPILRTLRTDENSHRSREVKPGEKSIYDKIHDEGTRFTNISQSIFYDEVDAIEDEILFPEEYLGEDNYIAVGESTNRLEQLEKFGQLDHMRFALDLDSDEEFPDSDENEESIAPKPSEEVSWQEDNDRSHEVGTDLTPFGQEVSLVNEHEELINNGDLSLKILRHPIATLCIELNIPSDNNFSAAICRELALADRRYTKTMTIAEKVAFKTIYAQYKSASSIGVGAFNARTAAEMKKQYERFMARESSKFFKEAWHRADLEPGSRHKYFESSILVETARTFDQQRSSVTYMIPFALLRLQPLEHRRIIPDMRHAFTMMSLFFPYAAEFLSSVQGKVFQDHTILDQGARATNPPDRRSHQSNTAMPKILWKEWDDVKRNNDDYPTEWNKALRPMLAGLYREGIIRNSYNSAVQGQVMAAREPGRGLDLYCDFRATIEVTEPIATDLEEPMTTDKLLARARQFATAHPKARFAFLRTWSSPHFYPLLIGLENRWQLAFADGLGRTWEWKFVPKDMPYSEQSIHRQLKQRIAPYQRFLRDSVVIRRDSLLVMAKDEDDLLKLSSAVTYAVQTFDTWRLEIDLWRSFVNVDLGFIEGLDGSWLE</sequence>